<dbReference type="EMBL" id="JACJIP010000002">
    <property type="protein sequence ID" value="MBA9084150.1"/>
    <property type="molecule type" value="Genomic_DNA"/>
</dbReference>
<evidence type="ECO:0000313" key="2">
    <source>
        <dbReference type="EMBL" id="MBA9084150.1"/>
    </source>
</evidence>
<comment type="caution">
    <text evidence="2">The sequence shown here is derived from an EMBL/GenBank/DDBJ whole genome shotgun (WGS) entry which is preliminary data.</text>
</comment>
<protein>
    <submittedName>
        <fullName evidence="2">Uncharacterized protein</fullName>
    </submittedName>
</protein>
<dbReference type="Proteomes" id="UP000567067">
    <property type="component" value="Unassembled WGS sequence"/>
</dbReference>
<proteinExistence type="predicted"/>
<feature type="transmembrane region" description="Helical" evidence="1">
    <location>
        <begin position="15"/>
        <end position="33"/>
    </location>
</feature>
<keyword evidence="1" id="KW-1133">Transmembrane helix</keyword>
<evidence type="ECO:0000256" key="1">
    <source>
        <dbReference type="SAM" id="Phobius"/>
    </source>
</evidence>
<keyword evidence="1" id="KW-0472">Membrane</keyword>
<reference evidence="2 3" key="1">
    <citation type="submission" date="2020-08" db="EMBL/GenBank/DDBJ databases">
        <title>Genomic Encyclopedia of Type Strains, Phase III (KMG-III): the genomes of soil and plant-associated and newly described type strains.</title>
        <authorList>
            <person name="Whitman W."/>
        </authorList>
    </citation>
    <scope>NUCLEOTIDE SEQUENCE [LARGE SCALE GENOMIC DNA]</scope>
    <source>
        <strain evidence="2 3">CECT 8693</strain>
    </source>
</reference>
<keyword evidence="1" id="KW-0812">Transmembrane</keyword>
<name>A0A7W3SQ22_9BACL</name>
<keyword evidence="3" id="KW-1185">Reference proteome</keyword>
<dbReference type="AlphaFoldDB" id="A0A7W3SQ22"/>
<organism evidence="2 3">
    <name type="scientific">Fontibacillus solani</name>
    <dbReference type="NCBI Taxonomy" id="1572857"/>
    <lineage>
        <taxon>Bacteria</taxon>
        <taxon>Bacillati</taxon>
        <taxon>Bacillota</taxon>
        <taxon>Bacilli</taxon>
        <taxon>Bacillales</taxon>
        <taxon>Paenibacillaceae</taxon>
        <taxon>Fontibacillus</taxon>
    </lineage>
</organism>
<gene>
    <name evidence="2" type="ORF">FHR92_000604</name>
</gene>
<evidence type="ECO:0000313" key="3">
    <source>
        <dbReference type="Proteomes" id="UP000567067"/>
    </source>
</evidence>
<accession>A0A7W3SQ22</accession>
<sequence>MILLSLLYISRCDGLLAWIASVFLVSAFAELVIKNLILYDKKSFLVSCGRIH</sequence>